<sequence>MQFSFTRFGYLFRKQWVENRKLYGLGALAYTGVLLFFLLFFAFAGDLGMPMQGLAYFTGLIFGGGMFCSTLFSRLGDSSGNTQELLLPVSPLERMLVAVLLGVVLYPVVFTALFYPCLAAAHVVDTVSRAANHQPANDFLDLGAGSTRVIILLNFTVQAFALVCFLLFRKYAFVKAVIASIVLLLVFLIVNTATLKMLFPDKPVTGKAATYYHPSMQNLYGSVGFMVVRKTNDKVVSWENSFMMVDLGKPVRTGFGALYLVMPLLLCGVVVLKLKERQR</sequence>
<keyword evidence="1" id="KW-1133">Transmembrane helix</keyword>
<reference evidence="3" key="1">
    <citation type="journal article" date="2019" name="Int. J. Syst. Evol. Microbiol.">
        <title>The Global Catalogue of Microorganisms (GCM) 10K type strain sequencing project: providing services to taxonomists for standard genome sequencing and annotation.</title>
        <authorList>
            <consortium name="The Broad Institute Genomics Platform"/>
            <consortium name="The Broad Institute Genome Sequencing Center for Infectious Disease"/>
            <person name="Wu L."/>
            <person name="Ma J."/>
        </authorList>
    </citation>
    <scope>NUCLEOTIDE SEQUENCE [LARGE SCALE GENOMIC DNA]</scope>
    <source>
        <strain evidence="3">JCM 17664</strain>
    </source>
</reference>
<dbReference type="RefSeq" id="WP_344981570.1">
    <property type="nucleotide sequence ID" value="NZ_BAABFN010000022.1"/>
</dbReference>
<evidence type="ECO:0000313" key="2">
    <source>
        <dbReference type="EMBL" id="GAA4319911.1"/>
    </source>
</evidence>
<keyword evidence="1" id="KW-0472">Membrane</keyword>
<keyword evidence="1" id="KW-0812">Transmembrane</keyword>
<evidence type="ECO:0000256" key="1">
    <source>
        <dbReference type="SAM" id="Phobius"/>
    </source>
</evidence>
<feature type="transmembrane region" description="Helical" evidence="1">
    <location>
        <begin position="149"/>
        <end position="168"/>
    </location>
</feature>
<dbReference type="EMBL" id="BAABFN010000022">
    <property type="protein sequence ID" value="GAA4319911.1"/>
    <property type="molecule type" value="Genomic_DNA"/>
</dbReference>
<evidence type="ECO:0000313" key="3">
    <source>
        <dbReference type="Proteomes" id="UP001501207"/>
    </source>
</evidence>
<accession>A0ABP8G929</accession>
<feature type="transmembrane region" description="Helical" evidence="1">
    <location>
        <begin position="253"/>
        <end position="272"/>
    </location>
</feature>
<protein>
    <recommendedName>
        <fullName evidence="4">ABC transporter permease</fullName>
    </recommendedName>
</protein>
<gene>
    <name evidence="2" type="ORF">GCM10023143_33700</name>
</gene>
<comment type="caution">
    <text evidence="2">The sequence shown here is derived from an EMBL/GenBank/DDBJ whole genome shotgun (WGS) entry which is preliminary data.</text>
</comment>
<dbReference type="Proteomes" id="UP001501207">
    <property type="component" value="Unassembled WGS sequence"/>
</dbReference>
<feature type="transmembrane region" description="Helical" evidence="1">
    <location>
        <begin position="96"/>
        <end position="115"/>
    </location>
</feature>
<feature type="transmembrane region" description="Helical" evidence="1">
    <location>
        <begin position="55"/>
        <end position="75"/>
    </location>
</feature>
<organism evidence="2 3">
    <name type="scientific">Compostibacter hankyongensis</name>
    <dbReference type="NCBI Taxonomy" id="1007089"/>
    <lineage>
        <taxon>Bacteria</taxon>
        <taxon>Pseudomonadati</taxon>
        <taxon>Bacteroidota</taxon>
        <taxon>Chitinophagia</taxon>
        <taxon>Chitinophagales</taxon>
        <taxon>Chitinophagaceae</taxon>
        <taxon>Compostibacter</taxon>
    </lineage>
</organism>
<evidence type="ECO:0008006" key="4">
    <source>
        <dbReference type="Google" id="ProtNLM"/>
    </source>
</evidence>
<name>A0ABP8G929_9BACT</name>
<feature type="transmembrane region" description="Helical" evidence="1">
    <location>
        <begin position="21"/>
        <end position="43"/>
    </location>
</feature>
<proteinExistence type="predicted"/>
<keyword evidence="3" id="KW-1185">Reference proteome</keyword>
<feature type="transmembrane region" description="Helical" evidence="1">
    <location>
        <begin position="173"/>
        <end position="193"/>
    </location>
</feature>